<evidence type="ECO:0000256" key="1">
    <source>
        <dbReference type="ARBA" id="ARBA00022723"/>
    </source>
</evidence>
<dbReference type="EC" id="2.7.7.6" evidence="6"/>
<evidence type="ECO:0000256" key="2">
    <source>
        <dbReference type="ARBA" id="ARBA00022771"/>
    </source>
</evidence>
<dbReference type="InParanoid" id="L7JYK5"/>
<name>L7JYK5_TRAHO</name>
<proteinExistence type="predicted"/>
<keyword evidence="6" id="KW-0548">Nucleotidyltransferase</keyword>
<dbReference type="AlphaFoldDB" id="L7JYK5"/>
<dbReference type="GO" id="GO:0003676">
    <property type="term" value="F:nucleic acid binding"/>
    <property type="evidence" value="ECO:0007669"/>
    <property type="project" value="InterPro"/>
</dbReference>
<dbReference type="Proteomes" id="UP000011185">
    <property type="component" value="Unassembled WGS sequence"/>
</dbReference>
<reference evidence="6 7" key="1">
    <citation type="journal article" date="2012" name="PLoS Pathog.">
        <title>The genome of the obligate intracellular parasite Trachipleistophora hominis: new insights into microsporidian genome dynamics and reductive evolution.</title>
        <authorList>
            <person name="Heinz E."/>
            <person name="Williams T.A."/>
            <person name="Nakjang S."/>
            <person name="Noel C.J."/>
            <person name="Swan D.C."/>
            <person name="Goldberg A.V."/>
            <person name="Harris S.R."/>
            <person name="Weinmaier T."/>
            <person name="Markert S."/>
            <person name="Becher D."/>
            <person name="Bernhardt J."/>
            <person name="Dagan T."/>
            <person name="Hacker C."/>
            <person name="Lucocq J.M."/>
            <person name="Schweder T."/>
            <person name="Rattei T."/>
            <person name="Hall N."/>
            <person name="Hirt R.P."/>
            <person name="Embley T.M."/>
        </authorList>
    </citation>
    <scope>NUCLEOTIDE SEQUENCE [LARGE SCALE GENOMIC DNA]</scope>
</reference>
<keyword evidence="1" id="KW-0479">Metal-binding</keyword>
<keyword evidence="7" id="KW-1185">Reference proteome</keyword>
<dbReference type="Gene3D" id="2.20.25.10">
    <property type="match status" value="1"/>
</dbReference>
<keyword evidence="2 4" id="KW-0863">Zinc-finger</keyword>
<dbReference type="PROSITE" id="PS51133">
    <property type="entry name" value="ZF_TFIIS_2"/>
    <property type="match status" value="1"/>
</dbReference>
<dbReference type="VEuPathDB" id="MicrosporidiaDB:THOM_0886"/>
<accession>L7JYK5</accession>
<dbReference type="InterPro" id="IPR034004">
    <property type="entry name" value="Zn_ribbon_RPA12_C"/>
</dbReference>
<dbReference type="EMBL" id="JH993870">
    <property type="protein sequence ID" value="ELQ76126.1"/>
    <property type="molecule type" value="Genomic_DNA"/>
</dbReference>
<dbReference type="HOGENOM" id="CLU_1732775_0_0_1"/>
<gene>
    <name evidence="6" type="ORF">THOM_0886</name>
</gene>
<evidence type="ECO:0000259" key="5">
    <source>
        <dbReference type="PROSITE" id="PS51133"/>
    </source>
</evidence>
<dbReference type="STRING" id="72359.L7JYK5"/>
<dbReference type="SUPFAM" id="SSF57783">
    <property type="entry name" value="Zinc beta-ribbon"/>
    <property type="match status" value="1"/>
</dbReference>
<evidence type="ECO:0000313" key="6">
    <source>
        <dbReference type="EMBL" id="ELQ76126.1"/>
    </source>
</evidence>
<dbReference type="Pfam" id="PF01096">
    <property type="entry name" value="Zn_ribbon_TFIIS"/>
    <property type="match status" value="1"/>
</dbReference>
<dbReference type="GO" id="GO:0003899">
    <property type="term" value="F:DNA-directed RNA polymerase activity"/>
    <property type="evidence" value="ECO:0007669"/>
    <property type="project" value="UniProtKB-EC"/>
</dbReference>
<evidence type="ECO:0000256" key="3">
    <source>
        <dbReference type="ARBA" id="ARBA00022833"/>
    </source>
</evidence>
<dbReference type="GO" id="GO:0006351">
    <property type="term" value="P:DNA-templated transcription"/>
    <property type="evidence" value="ECO:0007669"/>
    <property type="project" value="InterPro"/>
</dbReference>
<evidence type="ECO:0000313" key="7">
    <source>
        <dbReference type="Proteomes" id="UP000011185"/>
    </source>
</evidence>
<organism evidence="6 7">
    <name type="scientific">Trachipleistophora hominis</name>
    <name type="common">Microsporidian parasite</name>
    <dbReference type="NCBI Taxonomy" id="72359"/>
    <lineage>
        <taxon>Eukaryota</taxon>
        <taxon>Fungi</taxon>
        <taxon>Fungi incertae sedis</taxon>
        <taxon>Microsporidia</taxon>
        <taxon>Pleistophoridae</taxon>
        <taxon>Trachipleistophora</taxon>
    </lineage>
</organism>
<dbReference type="GO" id="GO:0008270">
    <property type="term" value="F:zinc ion binding"/>
    <property type="evidence" value="ECO:0007669"/>
    <property type="project" value="UniProtKB-KW"/>
</dbReference>
<dbReference type="CDD" id="cd10507">
    <property type="entry name" value="Zn-ribbon_RPA12"/>
    <property type="match status" value="1"/>
</dbReference>
<protein>
    <submittedName>
        <fullName evidence="6">RNA polymerase I transcription factor TFIIS, subunit A12.2/RPA12</fullName>
        <ecNumber evidence="6">2.7.7.6</ecNumber>
    </submittedName>
</protein>
<dbReference type="SMART" id="SM00440">
    <property type="entry name" value="ZnF_C2C2"/>
    <property type="match status" value="1"/>
</dbReference>
<keyword evidence="6" id="KW-0808">Transferase</keyword>
<dbReference type="OrthoDB" id="10056816at2759"/>
<keyword evidence="3" id="KW-0862">Zinc</keyword>
<evidence type="ECO:0000256" key="4">
    <source>
        <dbReference type="PROSITE-ProRule" id="PRU00472"/>
    </source>
</evidence>
<feature type="domain" description="TFIIS-type" evidence="5">
    <location>
        <begin position="109"/>
        <end position="148"/>
    </location>
</feature>
<dbReference type="InterPro" id="IPR001222">
    <property type="entry name" value="Znf_TFIIS"/>
</dbReference>
<sequence length="151" mass="17680">MYLSRYALYFACFPKYYLFFKYFLLERAVGHRSIFNASPSTSILTYLRTGWFSTTINFHPLMFCKCGTYFFTDSICTVCKSRPIKESITYEKYYTLKPKVNTDDRGAMIAQVCVKCGSEKMYYKAVQLRSADEGQTIFYECECGYKMTVHS</sequence>